<keyword evidence="3" id="KW-1185">Reference proteome</keyword>
<dbReference type="Pfam" id="PF06210">
    <property type="entry name" value="DUF1003"/>
    <property type="match status" value="1"/>
</dbReference>
<reference evidence="2" key="2">
    <citation type="submission" date="2020-10" db="EMBL/GenBank/DDBJ databases">
        <title>Mucilaginibacter sp. nov., isolated from soil.</title>
        <authorList>
            <person name="Jeon C.O."/>
        </authorList>
    </citation>
    <scope>NUCLEOTIDE SEQUENCE</scope>
    <source>
        <strain evidence="2">R11</strain>
    </source>
</reference>
<organism evidence="2 3">
    <name type="scientific">Mucilaginibacter agri</name>
    <dbReference type="NCBI Taxonomy" id="2695265"/>
    <lineage>
        <taxon>Bacteria</taxon>
        <taxon>Pseudomonadati</taxon>
        <taxon>Bacteroidota</taxon>
        <taxon>Sphingobacteriia</taxon>
        <taxon>Sphingobacteriales</taxon>
        <taxon>Sphingobacteriaceae</taxon>
        <taxon>Mucilaginibacter</taxon>
    </lineage>
</organism>
<dbReference type="PANTHER" id="PTHR41386:SF1">
    <property type="entry name" value="MEMBRANE PROTEIN"/>
    <property type="match status" value="1"/>
</dbReference>
<dbReference type="AlphaFoldDB" id="A0A965ZC31"/>
<keyword evidence="1" id="KW-0472">Membrane</keyword>
<name>A0A965ZC31_9SPHI</name>
<dbReference type="InterPro" id="IPR010406">
    <property type="entry name" value="DUF1003"/>
</dbReference>
<feature type="transmembrane region" description="Helical" evidence="1">
    <location>
        <begin position="43"/>
        <end position="65"/>
    </location>
</feature>
<sequence length="158" mass="18285">MDKVTVKLIAFLGSGRFLAACVFFFSVWIGWNLLPNVHHFDPFPFPLLEMGVSIFAIILSVTVLINQNRQGKIESIQRDVEFEVNVRAEEEVTRLLTLVHEIHQKLGLNTAIDNKELEEMKSDTDLKAMYRWMACLTSDKCRWRQRAFTVQPVIMETV</sequence>
<evidence type="ECO:0000313" key="3">
    <source>
        <dbReference type="Proteomes" id="UP000638732"/>
    </source>
</evidence>
<keyword evidence="1" id="KW-1133">Transmembrane helix</keyword>
<accession>A0A965ZC31</accession>
<feature type="transmembrane region" description="Helical" evidence="1">
    <location>
        <begin position="9"/>
        <end position="31"/>
    </location>
</feature>
<evidence type="ECO:0000313" key="2">
    <source>
        <dbReference type="EMBL" id="NCD68010.1"/>
    </source>
</evidence>
<reference evidence="2" key="1">
    <citation type="submission" date="2020-01" db="EMBL/GenBank/DDBJ databases">
        <authorList>
            <person name="Seo Y.L."/>
        </authorList>
    </citation>
    <scope>NUCLEOTIDE SEQUENCE</scope>
    <source>
        <strain evidence="2">R11</strain>
    </source>
</reference>
<gene>
    <name evidence="2" type="ORF">GSY63_01425</name>
</gene>
<dbReference type="PANTHER" id="PTHR41386">
    <property type="entry name" value="INTEGRAL MEMBRANE PROTEIN-RELATED"/>
    <property type="match status" value="1"/>
</dbReference>
<dbReference type="EMBL" id="WWEO01000033">
    <property type="protein sequence ID" value="NCD68010.1"/>
    <property type="molecule type" value="Genomic_DNA"/>
</dbReference>
<comment type="caution">
    <text evidence="2">The sequence shown here is derived from an EMBL/GenBank/DDBJ whole genome shotgun (WGS) entry which is preliminary data.</text>
</comment>
<protein>
    <submittedName>
        <fullName evidence="2">DUF1003 domain-containing protein</fullName>
    </submittedName>
</protein>
<proteinExistence type="predicted"/>
<dbReference type="Proteomes" id="UP000638732">
    <property type="component" value="Unassembled WGS sequence"/>
</dbReference>
<evidence type="ECO:0000256" key="1">
    <source>
        <dbReference type="SAM" id="Phobius"/>
    </source>
</evidence>
<keyword evidence="1" id="KW-0812">Transmembrane</keyword>